<organism evidence="12 13">
    <name type="scientific">Paragonimus heterotremus</name>
    <dbReference type="NCBI Taxonomy" id="100268"/>
    <lineage>
        <taxon>Eukaryota</taxon>
        <taxon>Metazoa</taxon>
        <taxon>Spiralia</taxon>
        <taxon>Lophotrochozoa</taxon>
        <taxon>Platyhelminthes</taxon>
        <taxon>Trematoda</taxon>
        <taxon>Digenea</taxon>
        <taxon>Plagiorchiida</taxon>
        <taxon>Troglotremata</taxon>
        <taxon>Troglotrematidae</taxon>
        <taxon>Paragonimus</taxon>
    </lineage>
</organism>
<feature type="domain" description="CCHC-type" evidence="11">
    <location>
        <begin position="324"/>
        <end position="338"/>
    </location>
</feature>
<feature type="compositionally biased region" description="Polar residues" evidence="10">
    <location>
        <begin position="733"/>
        <end position="742"/>
    </location>
</feature>
<feature type="compositionally biased region" description="Basic and acidic residues" evidence="10">
    <location>
        <begin position="703"/>
        <end position="720"/>
    </location>
</feature>
<keyword evidence="4 9" id="KW-0863">Zinc-finger</keyword>
<accession>A0A8J4WMC5</accession>
<dbReference type="InterPro" id="IPR051644">
    <property type="entry name" value="TRAMP_AT-DNA-binding"/>
</dbReference>
<dbReference type="Proteomes" id="UP000748531">
    <property type="component" value="Unassembled WGS sequence"/>
</dbReference>
<evidence type="ECO:0000256" key="7">
    <source>
        <dbReference type="ARBA" id="ARBA00041190"/>
    </source>
</evidence>
<dbReference type="GO" id="GO:0071031">
    <property type="term" value="P:nuclear mRNA surveillance of mRNA 3'-end processing"/>
    <property type="evidence" value="ECO:0007669"/>
    <property type="project" value="TreeGrafter"/>
</dbReference>
<comment type="subcellular location">
    <subcellularLocation>
        <location evidence="1">Nucleus</location>
    </subcellularLocation>
</comment>
<evidence type="ECO:0000259" key="11">
    <source>
        <dbReference type="PROSITE" id="PS50158"/>
    </source>
</evidence>
<sequence length="742" mass="83135">MDYAADCNSDADSDFVDEETEHRMYGAIFFGAHLGNEGDYNSASETYNPPVRFNCQTSPVPSSWHGADNDSGSPLGNINNNAVNVRANSVMSGVSISSFKDESDSDSFAINLQPVVETHFVTSDSSSVVSISSTCSSATLLSNRQSPSPSWDAADVVLGVADHSMSSLCSLNDSVAIAQRLSASSSDPKLWQVDRADRCVPHSTSRNNRYFADVHNSVCFKCRKRGHLPVDCQNSGPTCIYCGEEGHLKGWCKKVYCFACLAPGHSKQECPLLDRLRQSVCDRCGLDGHQSHLCTELWRQYRNTPRPGKPIPPSSKMLVHPRGCCNCGSHGHTVDDCRCKPFRSNFIGRPPRRRVLVYDRMDVYRKQKKSSAPGARSQLTKSGKPKDIRKKKKKKKMPTPFNSAQKHQTTLPVLEEIKSARESSSVDALVEQVNEQLLDQVIQQKNRTGSLTTADFDCGPSAEVPKSSSDRIQSRRSRSTVDDQEAAFLPLSPNAKRWQTRPNSSSKARNERLRYSKNLHTSSSAFVWITERTAAGRLNEDSGPTASSTGPQNWGDPLFAPERPHAPPLFDMQQKWRSRSRDLVSSSIPVGKFKKRRRMSMPTHFGAYDQLDVVAQPSRISVNRDVTRVSMKRKKRCKQRPPASKKQLPVNTDLFAVKKKRKGYKPRETLRPSLENVRQQGANKTDWLQFVRKSPTVDSWESPSRHAVSERNSFERDVSNRKIRKRKQKSREPQSFSDHVDS</sequence>
<dbReference type="GO" id="GO:0071035">
    <property type="term" value="P:nuclear polyadenylation-dependent rRNA catabolic process"/>
    <property type="evidence" value="ECO:0007669"/>
    <property type="project" value="TreeGrafter"/>
</dbReference>
<dbReference type="GO" id="GO:0008270">
    <property type="term" value="F:zinc ion binding"/>
    <property type="evidence" value="ECO:0007669"/>
    <property type="project" value="UniProtKB-KW"/>
</dbReference>
<comment type="caution">
    <text evidence="12">The sequence shown here is derived from an EMBL/GenBank/DDBJ whole genome shotgun (WGS) entry which is preliminary data.</text>
</comment>
<feature type="domain" description="CCHC-type" evidence="11">
    <location>
        <begin position="257"/>
        <end position="271"/>
    </location>
</feature>
<evidence type="ECO:0000313" key="13">
    <source>
        <dbReference type="Proteomes" id="UP000748531"/>
    </source>
</evidence>
<protein>
    <recommendedName>
        <fullName evidence="7">Zinc finger CCHC domain-containing protein 7</fullName>
    </recommendedName>
    <alternativeName>
        <fullName evidence="8">TRAMP-like complex RNA-binding factor ZCCHC7</fullName>
    </alternativeName>
</protein>
<evidence type="ECO:0000256" key="1">
    <source>
        <dbReference type="ARBA" id="ARBA00004123"/>
    </source>
</evidence>
<evidence type="ECO:0000313" key="12">
    <source>
        <dbReference type="EMBL" id="KAF5406329.1"/>
    </source>
</evidence>
<name>A0A8J4WMC5_9TREM</name>
<feature type="compositionally biased region" description="Polar residues" evidence="10">
    <location>
        <begin position="400"/>
        <end position="410"/>
    </location>
</feature>
<dbReference type="InterPro" id="IPR036875">
    <property type="entry name" value="Znf_CCHC_sf"/>
</dbReference>
<feature type="domain" description="CCHC-type" evidence="11">
    <location>
        <begin position="219"/>
        <end position="234"/>
    </location>
</feature>
<dbReference type="GO" id="GO:0071036">
    <property type="term" value="P:nuclear polyadenylation-dependent snoRNA catabolic process"/>
    <property type="evidence" value="ECO:0007669"/>
    <property type="project" value="TreeGrafter"/>
</dbReference>
<dbReference type="PANTHER" id="PTHR46543">
    <property type="entry name" value="ZINC FINGER CCHC DOMAIN-CONTAINING PROTEIN 7"/>
    <property type="match status" value="1"/>
</dbReference>
<dbReference type="GO" id="GO:0031499">
    <property type="term" value="C:TRAMP complex"/>
    <property type="evidence" value="ECO:0007669"/>
    <property type="project" value="TreeGrafter"/>
</dbReference>
<gene>
    <name evidence="12" type="ORF">PHET_00150</name>
</gene>
<dbReference type="SMART" id="SM00343">
    <property type="entry name" value="ZnF_C2HC"/>
    <property type="match status" value="5"/>
</dbReference>
<feature type="region of interest" description="Disordered" evidence="10">
    <location>
        <begin position="537"/>
        <end position="568"/>
    </location>
</feature>
<dbReference type="InterPro" id="IPR001878">
    <property type="entry name" value="Znf_CCHC"/>
</dbReference>
<dbReference type="EMBL" id="LUCH01000033">
    <property type="protein sequence ID" value="KAF5406329.1"/>
    <property type="molecule type" value="Genomic_DNA"/>
</dbReference>
<dbReference type="OrthoDB" id="7608935at2759"/>
<keyword evidence="5" id="KW-0862">Zinc</keyword>
<dbReference type="GO" id="GO:0071038">
    <property type="term" value="P:TRAMP-dependent tRNA surveillance pathway"/>
    <property type="evidence" value="ECO:0007669"/>
    <property type="project" value="TreeGrafter"/>
</dbReference>
<dbReference type="GO" id="GO:0003723">
    <property type="term" value="F:RNA binding"/>
    <property type="evidence" value="ECO:0007669"/>
    <property type="project" value="TreeGrafter"/>
</dbReference>
<dbReference type="PROSITE" id="PS50158">
    <property type="entry name" value="ZF_CCHC"/>
    <property type="match status" value="3"/>
</dbReference>
<feature type="compositionally biased region" description="Basic residues" evidence="10">
    <location>
        <begin position="387"/>
        <end position="397"/>
    </location>
</feature>
<dbReference type="PANTHER" id="PTHR46543:SF1">
    <property type="entry name" value="ZINC FINGER CCHC DOMAIN-CONTAINING PROTEIN 7"/>
    <property type="match status" value="1"/>
</dbReference>
<evidence type="ECO:0000256" key="2">
    <source>
        <dbReference type="ARBA" id="ARBA00022723"/>
    </source>
</evidence>
<reference evidence="12" key="1">
    <citation type="submission" date="2019-05" db="EMBL/GenBank/DDBJ databases">
        <title>Annotation for the trematode Paragonimus heterotremus.</title>
        <authorList>
            <person name="Choi Y.-J."/>
        </authorList>
    </citation>
    <scope>NUCLEOTIDE SEQUENCE</scope>
    <source>
        <strain evidence="12">LC</strain>
    </source>
</reference>
<evidence type="ECO:0000256" key="9">
    <source>
        <dbReference type="PROSITE-ProRule" id="PRU00047"/>
    </source>
</evidence>
<dbReference type="SUPFAM" id="SSF57756">
    <property type="entry name" value="Retrovirus zinc finger-like domains"/>
    <property type="match status" value="2"/>
</dbReference>
<dbReference type="AlphaFoldDB" id="A0A8J4WMC5"/>
<keyword evidence="13" id="KW-1185">Reference proteome</keyword>
<keyword evidence="3" id="KW-0677">Repeat</keyword>
<proteinExistence type="predicted"/>
<evidence type="ECO:0000256" key="4">
    <source>
        <dbReference type="ARBA" id="ARBA00022771"/>
    </source>
</evidence>
<feature type="region of interest" description="Disordered" evidence="10">
    <location>
        <begin position="697"/>
        <end position="742"/>
    </location>
</feature>
<evidence type="ECO:0000256" key="8">
    <source>
        <dbReference type="ARBA" id="ARBA00043023"/>
    </source>
</evidence>
<feature type="region of interest" description="Disordered" evidence="10">
    <location>
        <begin position="451"/>
        <end position="515"/>
    </location>
</feature>
<evidence type="ECO:0000256" key="5">
    <source>
        <dbReference type="ARBA" id="ARBA00022833"/>
    </source>
</evidence>
<keyword evidence="6" id="KW-0539">Nucleus</keyword>
<evidence type="ECO:0000256" key="10">
    <source>
        <dbReference type="SAM" id="MobiDB-lite"/>
    </source>
</evidence>
<dbReference type="Gene3D" id="4.10.60.10">
    <property type="entry name" value="Zinc finger, CCHC-type"/>
    <property type="match status" value="2"/>
</dbReference>
<keyword evidence="2" id="KW-0479">Metal-binding</keyword>
<evidence type="ECO:0000256" key="3">
    <source>
        <dbReference type="ARBA" id="ARBA00022737"/>
    </source>
</evidence>
<dbReference type="GO" id="GO:0071039">
    <property type="term" value="P:nuclear polyadenylation-dependent CUT catabolic process"/>
    <property type="evidence" value="ECO:0007669"/>
    <property type="project" value="TreeGrafter"/>
</dbReference>
<feature type="compositionally biased region" description="Polar residues" evidence="10">
    <location>
        <begin position="542"/>
        <end position="552"/>
    </location>
</feature>
<evidence type="ECO:0000256" key="6">
    <source>
        <dbReference type="ARBA" id="ARBA00023242"/>
    </source>
</evidence>
<dbReference type="GO" id="GO:0071037">
    <property type="term" value="P:nuclear polyadenylation-dependent snRNA catabolic process"/>
    <property type="evidence" value="ECO:0007669"/>
    <property type="project" value="TreeGrafter"/>
</dbReference>
<feature type="region of interest" description="Disordered" evidence="10">
    <location>
        <begin position="365"/>
        <end position="410"/>
    </location>
</feature>